<comment type="caution">
    <text evidence="2">The sequence shown here is derived from an EMBL/GenBank/DDBJ whole genome shotgun (WGS) entry which is preliminary data.</text>
</comment>
<name>A0AA40VTY3_9NOST</name>
<feature type="region of interest" description="Disordered" evidence="1">
    <location>
        <begin position="1"/>
        <end position="59"/>
    </location>
</feature>
<reference evidence="2" key="1">
    <citation type="submission" date="2019-07" db="EMBL/GenBank/DDBJ databases">
        <title>Toxilogical consequences of a new and cryptic species of cyanobacteria (Komarekiella delphini-convector) recovered from the epidermis of a bottlenose dolphin and 1500 ft. in the air.</title>
        <authorList>
            <person name="Brown A.O."/>
            <person name="Dvorak P."/>
            <person name="Villanueva C.D."/>
            <person name="Foss A.J."/>
            <person name="Garvey A.D."/>
            <person name="Gibson Q.A."/>
            <person name="Johansen J.R."/>
            <person name="Casamatta D.A."/>
        </authorList>
    </citation>
    <scope>NUCLEOTIDE SEQUENCE</scope>
    <source>
        <strain evidence="2">SJRDD-AB1</strain>
    </source>
</reference>
<keyword evidence="3" id="KW-1185">Reference proteome</keyword>
<proteinExistence type="predicted"/>
<accession>A0AA40VTY3</accession>
<evidence type="ECO:0000313" key="3">
    <source>
        <dbReference type="Proteomes" id="UP001165986"/>
    </source>
</evidence>
<gene>
    <name evidence="2" type="ORF">FNW02_28080</name>
</gene>
<evidence type="ECO:0000256" key="1">
    <source>
        <dbReference type="SAM" id="MobiDB-lite"/>
    </source>
</evidence>
<dbReference type="EMBL" id="VJXY01000043">
    <property type="protein sequence ID" value="MBD6619577.1"/>
    <property type="molecule type" value="Genomic_DNA"/>
</dbReference>
<protein>
    <submittedName>
        <fullName evidence="2">Uncharacterized protein</fullName>
    </submittedName>
</protein>
<evidence type="ECO:0000313" key="2">
    <source>
        <dbReference type="EMBL" id="MBD6619577.1"/>
    </source>
</evidence>
<organism evidence="2 3">
    <name type="scientific">Komarekiella delphini-convector SJRDD-AB1</name>
    <dbReference type="NCBI Taxonomy" id="2593771"/>
    <lineage>
        <taxon>Bacteria</taxon>
        <taxon>Bacillati</taxon>
        <taxon>Cyanobacteriota</taxon>
        <taxon>Cyanophyceae</taxon>
        <taxon>Nostocales</taxon>
        <taxon>Nostocaceae</taxon>
        <taxon>Komarekiella</taxon>
        <taxon>Komarekiella delphini-convector</taxon>
    </lineage>
</organism>
<sequence>MKERRRNSGFPQDTTEAQRKVGAEETSDGLYHCREAQSLAPLPCVQRTQGNRSERTVGQ</sequence>
<dbReference type="AlphaFoldDB" id="A0AA40VTY3"/>
<dbReference type="Proteomes" id="UP001165986">
    <property type="component" value="Unassembled WGS sequence"/>
</dbReference>